<dbReference type="InterPro" id="IPR013780">
    <property type="entry name" value="Glyco_hydro_b"/>
</dbReference>
<evidence type="ECO:0000256" key="1">
    <source>
        <dbReference type="ARBA" id="ARBA00001913"/>
    </source>
</evidence>
<dbReference type="OMA" id="HPFGLAC"/>
<dbReference type="SMART" id="SM00642">
    <property type="entry name" value="Aamy"/>
    <property type="match status" value="1"/>
</dbReference>
<evidence type="ECO:0000313" key="8">
    <source>
        <dbReference type="EMBL" id="EEH34300.2"/>
    </source>
</evidence>
<evidence type="ECO:0000313" key="9">
    <source>
        <dbReference type="Proteomes" id="UP000002059"/>
    </source>
</evidence>
<evidence type="ECO:0000256" key="4">
    <source>
        <dbReference type="ARBA" id="ARBA00022801"/>
    </source>
</evidence>
<dbReference type="GO" id="GO:0005509">
    <property type="term" value="F:calcium ion binding"/>
    <property type="evidence" value="ECO:0007669"/>
    <property type="project" value="InterPro"/>
</dbReference>
<keyword evidence="6" id="KW-0326">Glycosidase</keyword>
<evidence type="ECO:0000256" key="2">
    <source>
        <dbReference type="ARBA" id="ARBA00008061"/>
    </source>
</evidence>
<dbReference type="VEuPathDB" id="FungiDB:PAAG_05349"/>
<dbReference type="RefSeq" id="XP_015699774.1">
    <property type="nucleotide sequence ID" value="XM_015845548.1"/>
</dbReference>
<dbReference type="PANTHER" id="PTHR43447">
    <property type="entry name" value="ALPHA-AMYLASE"/>
    <property type="match status" value="1"/>
</dbReference>
<keyword evidence="3" id="KW-0479">Metal-binding</keyword>
<dbReference type="KEGG" id="pbl:PAAG_05349"/>
<dbReference type="eggNOG" id="KOG0471">
    <property type="taxonomic scope" value="Eukaryota"/>
</dbReference>
<accession>C1H3K6</accession>
<evidence type="ECO:0000256" key="3">
    <source>
        <dbReference type="ARBA" id="ARBA00022723"/>
    </source>
</evidence>
<dbReference type="EMBL" id="KN294005">
    <property type="protein sequence ID" value="EEH34300.2"/>
    <property type="molecule type" value="Genomic_DNA"/>
</dbReference>
<evidence type="ECO:0000256" key="5">
    <source>
        <dbReference type="ARBA" id="ARBA00023277"/>
    </source>
</evidence>
<dbReference type="STRING" id="502779.C1H3K6"/>
<comment type="cofactor">
    <cofactor evidence="1">
        <name>Ca(2+)</name>
        <dbReference type="ChEBI" id="CHEBI:29108"/>
    </cofactor>
</comment>
<dbReference type="PIRSF" id="PIRSF001021">
    <property type="entry name" value="Alph-amls_thrmst"/>
    <property type="match status" value="1"/>
</dbReference>
<dbReference type="NCBIfam" id="NF006969">
    <property type="entry name" value="PRK09441.1-2"/>
    <property type="match status" value="1"/>
</dbReference>
<protein>
    <submittedName>
        <fullName evidence="8">Alpha-amylase</fullName>
    </submittedName>
</protein>
<gene>
    <name evidence="8" type="ORF">PAAG_05349</name>
</gene>
<dbReference type="NCBIfam" id="NF006968">
    <property type="entry name" value="PRK09441.1-1"/>
    <property type="match status" value="1"/>
</dbReference>
<proteinExistence type="inferred from homology"/>
<comment type="similarity">
    <text evidence="2">Belongs to the glycosyl hydrolase 13 family.</text>
</comment>
<keyword evidence="9" id="KW-1185">Reference proteome</keyword>
<feature type="domain" description="Glycosyl hydrolase family 13 catalytic" evidence="7">
    <location>
        <begin position="36"/>
        <end position="427"/>
    </location>
</feature>
<sequence length="562" mass="64016">MASFIVSAYKYIFRRKKTKWLDIEDFNTDNPGEENKLMFQAFEWFVPNDKKHWQRLQAALPSLKAIGVTSIWLPPGCKAMHPSGNGYDIYDLYDLGEFNQKGTKATKWGTKEELVSLVTKAHEMEIAVYWDAVLNHKAAADYVEKCVAVMVDPKDLDRRRVISEPQEIEAWSGFSFPGRGNQYSKMKYHSEHFTGVDYDAHTGRNGIFKILGPKNKDWARDVSNENGNYDYLMFADLDHSNPEVREDIKRWIEWLGDQLHISGLRFDAAKHYSAGFLRDFIIHIQQTVGAGWFFVAEYWKAEVWELLNYLGRMGYLVSLFDAPLVHQFSYISTTEGADLRRVFEGSLVKYKQKHAVTFVMNHDTQPSQSLEVPIAEFFKPLAYSLILLRREGYPCLFYGDLYGLCGGCEGILRPSCNGQLANLSLARKLYAYGQQRDYFNKRNCIATKTPHQVPSSITVNMSLSGFVRMGDSAHPHGLACVLSNGPADTKRMNVGKSHAGSVWTEVYGSCRSKVTIDRRGYGIFGVVSYSVSVWVREDATGRDSFGKLYVDFLFVSIFPLLN</sequence>
<dbReference type="SUPFAM" id="SSF51445">
    <property type="entry name" value="(Trans)glycosidases"/>
    <property type="match status" value="1"/>
</dbReference>
<name>C1H3K6_PARBA</name>
<dbReference type="GO" id="GO:0005975">
    <property type="term" value="P:carbohydrate metabolic process"/>
    <property type="evidence" value="ECO:0007669"/>
    <property type="project" value="InterPro"/>
</dbReference>
<dbReference type="GeneID" id="9096033"/>
<dbReference type="SUPFAM" id="SSF51011">
    <property type="entry name" value="Glycosyl hydrolase domain"/>
    <property type="match status" value="1"/>
</dbReference>
<dbReference type="Gene3D" id="2.60.40.1180">
    <property type="entry name" value="Golgi alpha-mannosidase II"/>
    <property type="match status" value="1"/>
</dbReference>
<dbReference type="AlphaFoldDB" id="C1H3K6"/>
<organism evidence="8 9">
    <name type="scientific">Paracoccidioides lutzii (strain ATCC MYA-826 / Pb01)</name>
    <name type="common">Paracoccidioides brasiliensis</name>
    <dbReference type="NCBI Taxonomy" id="502779"/>
    <lineage>
        <taxon>Eukaryota</taxon>
        <taxon>Fungi</taxon>
        <taxon>Dikarya</taxon>
        <taxon>Ascomycota</taxon>
        <taxon>Pezizomycotina</taxon>
        <taxon>Eurotiomycetes</taxon>
        <taxon>Eurotiomycetidae</taxon>
        <taxon>Onygenales</taxon>
        <taxon>Ajellomycetaceae</taxon>
        <taxon>Paracoccidioides</taxon>
    </lineage>
</organism>
<dbReference type="GO" id="GO:0004553">
    <property type="term" value="F:hydrolase activity, hydrolyzing O-glycosyl compounds"/>
    <property type="evidence" value="ECO:0007669"/>
    <property type="project" value="InterPro"/>
</dbReference>
<dbReference type="CDD" id="cd11318">
    <property type="entry name" value="AmyAc_bac_fung_AmyA"/>
    <property type="match status" value="1"/>
</dbReference>
<dbReference type="InterPro" id="IPR013776">
    <property type="entry name" value="A-amylase_thermo"/>
</dbReference>
<dbReference type="InterPro" id="IPR017853">
    <property type="entry name" value="GH"/>
</dbReference>
<dbReference type="Gene3D" id="2.40.30.140">
    <property type="match status" value="1"/>
</dbReference>
<evidence type="ECO:0000259" key="7">
    <source>
        <dbReference type="SMART" id="SM00642"/>
    </source>
</evidence>
<evidence type="ECO:0000256" key="6">
    <source>
        <dbReference type="ARBA" id="ARBA00023295"/>
    </source>
</evidence>
<dbReference type="Proteomes" id="UP000002059">
    <property type="component" value="Partially assembled WGS sequence"/>
</dbReference>
<keyword evidence="5" id="KW-0119">Carbohydrate metabolism</keyword>
<dbReference type="OrthoDB" id="550577at2759"/>
<dbReference type="InterPro" id="IPR006047">
    <property type="entry name" value="GH13_cat_dom"/>
</dbReference>
<reference evidence="8 9" key="1">
    <citation type="journal article" date="2011" name="PLoS Genet.">
        <title>Comparative genomic analysis of human fungal pathogens causing paracoccidioidomycosis.</title>
        <authorList>
            <person name="Desjardins C.A."/>
            <person name="Champion M.D."/>
            <person name="Holder J.W."/>
            <person name="Muszewska A."/>
            <person name="Goldberg J."/>
            <person name="Bailao A.M."/>
            <person name="Brigido M.M."/>
            <person name="Ferreira M.E."/>
            <person name="Garcia A.M."/>
            <person name="Grynberg M."/>
            <person name="Gujja S."/>
            <person name="Heiman D.I."/>
            <person name="Henn M.R."/>
            <person name="Kodira C.D."/>
            <person name="Leon-Narvaez H."/>
            <person name="Longo L.V."/>
            <person name="Ma L.J."/>
            <person name="Malavazi I."/>
            <person name="Matsuo A.L."/>
            <person name="Morais F.V."/>
            <person name="Pereira M."/>
            <person name="Rodriguez-Brito S."/>
            <person name="Sakthikumar S."/>
            <person name="Salem-Izacc S.M."/>
            <person name="Sykes S.M."/>
            <person name="Teixeira M.M."/>
            <person name="Vallejo M.C."/>
            <person name="Walter M.E."/>
            <person name="Yandava C."/>
            <person name="Young S."/>
            <person name="Zeng Q."/>
            <person name="Zucker J."/>
            <person name="Felipe M.S."/>
            <person name="Goldman G.H."/>
            <person name="Haas B.J."/>
            <person name="McEwen J.G."/>
            <person name="Nino-Vega G."/>
            <person name="Puccia R."/>
            <person name="San-Blas G."/>
            <person name="Soares C.M."/>
            <person name="Birren B.W."/>
            <person name="Cuomo C.A."/>
        </authorList>
    </citation>
    <scope>NUCLEOTIDE SEQUENCE [LARGE SCALE GENOMIC DNA]</scope>
    <source>
        <strain evidence="9">ATCC MYA-826 / Pb01</strain>
    </source>
</reference>
<dbReference type="Pfam" id="PF00128">
    <property type="entry name" value="Alpha-amylase"/>
    <property type="match status" value="1"/>
</dbReference>
<dbReference type="Gene3D" id="3.20.20.80">
    <property type="entry name" value="Glycosidases"/>
    <property type="match status" value="1"/>
</dbReference>
<dbReference type="HOGENOM" id="CLU_024572_2_0_1"/>
<keyword evidence="4" id="KW-0378">Hydrolase</keyword>